<dbReference type="InterPro" id="IPR051052">
    <property type="entry name" value="Diverse_substrate_MTase"/>
</dbReference>
<evidence type="ECO:0000313" key="6">
    <source>
        <dbReference type="EMBL" id="NEB18161.1"/>
    </source>
</evidence>
<comment type="caution">
    <text evidence="6">The sequence shown here is derived from an EMBL/GenBank/DDBJ whole genome shotgun (WGS) entry which is preliminary data.</text>
</comment>
<dbReference type="PANTHER" id="PTHR44942:SF4">
    <property type="entry name" value="METHYLTRANSFERASE TYPE 11 DOMAIN-CONTAINING PROTEIN"/>
    <property type="match status" value="1"/>
</dbReference>
<dbReference type="InterPro" id="IPR013216">
    <property type="entry name" value="Methyltransf_11"/>
</dbReference>
<dbReference type="Proteomes" id="UP000469545">
    <property type="component" value="Unassembled WGS sequence"/>
</dbReference>
<sequence length="329" mass="34304">MTTPPTPNAPTPNAPAPGAPTLDAPASGAPASDAPTPDAPAAPTASIPPAATATAAARAQGSPAQGSPAQGSPAQAAHRARAHSFNAAAAQYAANRPSYPPALFDALEELTGRPLKGARVVDVGAGTGLATARLHERGADVIAVEPGAGMAAEFRRTLPGVPVVRGNGNALPLAGHSAGLLTYAQSWHWTDPALAVPEALRVLRPGGALALWWNTEALDVPWIAESARRVDRHFAGLNLSAEKRNFDARFADPTGTLDFVHREIRWSRRVPLDLHLANLGSHSVFLTDAEERAAAFFAEERRHLLAVFPDGLVEETYDVHLLLGTTPTA</sequence>
<dbReference type="PANTHER" id="PTHR44942">
    <property type="entry name" value="METHYLTRANSF_11 DOMAIN-CONTAINING PROTEIN"/>
    <property type="match status" value="1"/>
</dbReference>
<evidence type="ECO:0000256" key="1">
    <source>
        <dbReference type="ARBA" id="ARBA00008361"/>
    </source>
</evidence>
<evidence type="ECO:0000256" key="3">
    <source>
        <dbReference type="ARBA" id="ARBA00022679"/>
    </source>
</evidence>
<feature type="region of interest" description="Disordered" evidence="4">
    <location>
        <begin position="1"/>
        <end position="83"/>
    </location>
</feature>
<dbReference type="GO" id="GO:0032259">
    <property type="term" value="P:methylation"/>
    <property type="evidence" value="ECO:0007669"/>
    <property type="project" value="UniProtKB-KW"/>
</dbReference>
<keyword evidence="3 6" id="KW-0808">Transferase</keyword>
<dbReference type="EMBL" id="JAAGMB010000359">
    <property type="protein sequence ID" value="NEB18161.1"/>
    <property type="molecule type" value="Genomic_DNA"/>
</dbReference>
<keyword evidence="7" id="KW-1185">Reference proteome</keyword>
<gene>
    <name evidence="6" type="ORF">G3I46_16865</name>
</gene>
<dbReference type="GO" id="GO:0008757">
    <property type="term" value="F:S-adenosylmethionine-dependent methyltransferase activity"/>
    <property type="evidence" value="ECO:0007669"/>
    <property type="project" value="InterPro"/>
</dbReference>
<keyword evidence="2 6" id="KW-0489">Methyltransferase</keyword>
<evidence type="ECO:0000256" key="4">
    <source>
        <dbReference type="SAM" id="MobiDB-lite"/>
    </source>
</evidence>
<feature type="compositionally biased region" description="Pro residues" evidence="4">
    <location>
        <begin position="1"/>
        <end position="18"/>
    </location>
</feature>
<feature type="domain" description="Methyltransferase type 11" evidence="5">
    <location>
        <begin position="121"/>
        <end position="210"/>
    </location>
</feature>
<dbReference type="SUPFAM" id="SSF53335">
    <property type="entry name" value="S-adenosyl-L-methionine-dependent methyltransferases"/>
    <property type="match status" value="1"/>
</dbReference>
<organism evidence="6 7">
    <name type="scientific">Streptomyces coelicoflavus</name>
    <dbReference type="NCBI Taxonomy" id="285562"/>
    <lineage>
        <taxon>Bacteria</taxon>
        <taxon>Bacillati</taxon>
        <taxon>Actinomycetota</taxon>
        <taxon>Actinomycetes</taxon>
        <taxon>Kitasatosporales</taxon>
        <taxon>Streptomycetaceae</taxon>
        <taxon>Streptomyces</taxon>
    </lineage>
</organism>
<name>A0A6N9UJY2_9ACTN</name>
<feature type="compositionally biased region" description="Low complexity" evidence="4">
    <location>
        <begin position="19"/>
        <end position="64"/>
    </location>
</feature>
<dbReference type="Gene3D" id="3.40.50.150">
    <property type="entry name" value="Vaccinia Virus protein VP39"/>
    <property type="match status" value="1"/>
</dbReference>
<evidence type="ECO:0000259" key="5">
    <source>
        <dbReference type="Pfam" id="PF08241"/>
    </source>
</evidence>
<proteinExistence type="inferred from homology"/>
<dbReference type="CDD" id="cd02440">
    <property type="entry name" value="AdoMet_MTases"/>
    <property type="match status" value="1"/>
</dbReference>
<protein>
    <submittedName>
        <fullName evidence="6">Class I SAM-dependent methyltransferase</fullName>
    </submittedName>
</protein>
<dbReference type="InterPro" id="IPR029063">
    <property type="entry name" value="SAM-dependent_MTases_sf"/>
</dbReference>
<dbReference type="Pfam" id="PF08241">
    <property type="entry name" value="Methyltransf_11"/>
    <property type="match status" value="1"/>
</dbReference>
<accession>A0A6N9UJY2</accession>
<comment type="similarity">
    <text evidence="1">Belongs to the methyltransferase superfamily.</text>
</comment>
<dbReference type="AlphaFoldDB" id="A0A6N9UJY2"/>
<evidence type="ECO:0000313" key="7">
    <source>
        <dbReference type="Proteomes" id="UP000469545"/>
    </source>
</evidence>
<evidence type="ECO:0000256" key="2">
    <source>
        <dbReference type="ARBA" id="ARBA00022603"/>
    </source>
</evidence>
<reference evidence="6 7" key="1">
    <citation type="submission" date="2020-01" db="EMBL/GenBank/DDBJ databases">
        <title>Insect and environment-associated Actinomycetes.</title>
        <authorList>
            <person name="Currrie C."/>
            <person name="Chevrette M."/>
            <person name="Carlson C."/>
            <person name="Stubbendieck R."/>
            <person name="Wendt-Pienkowski E."/>
        </authorList>
    </citation>
    <scope>NUCLEOTIDE SEQUENCE [LARGE SCALE GENOMIC DNA]</scope>
    <source>
        <strain evidence="6 7">SID14172</strain>
    </source>
</reference>